<evidence type="ECO:0000313" key="1">
    <source>
        <dbReference type="EMBL" id="EFB76388.1"/>
    </source>
</evidence>
<dbReference type="STRING" id="411471.SUBVAR_05307"/>
<sequence>MHFFVENECHECIPLKCKSVSGPSGHPTKMGTLVREFFAYNRLLE</sequence>
<comment type="caution">
    <text evidence="1">The sequence shown here is derived from an EMBL/GenBank/DDBJ whole genome shotgun (WGS) entry which is preliminary data.</text>
</comment>
<dbReference type="AlphaFoldDB" id="D1PLU1"/>
<gene>
    <name evidence="1" type="ORF">SUBVAR_05307</name>
</gene>
<organism evidence="1 2">
    <name type="scientific">Subdoligranulum variabile DSM 15176</name>
    <dbReference type="NCBI Taxonomy" id="411471"/>
    <lineage>
        <taxon>Bacteria</taxon>
        <taxon>Bacillati</taxon>
        <taxon>Bacillota</taxon>
        <taxon>Clostridia</taxon>
        <taxon>Eubacteriales</taxon>
        <taxon>Oscillospiraceae</taxon>
        <taxon>Subdoligranulum</taxon>
    </lineage>
</organism>
<keyword evidence="2" id="KW-1185">Reference proteome</keyword>
<evidence type="ECO:0000313" key="2">
    <source>
        <dbReference type="Proteomes" id="UP000003438"/>
    </source>
</evidence>
<accession>D1PLU1</accession>
<name>D1PLU1_9FIRM</name>
<reference evidence="1" key="1">
    <citation type="submission" date="2009-12" db="EMBL/GenBank/DDBJ databases">
        <authorList>
            <person name="Weinstock G."/>
            <person name="Sodergren E."/>
            <person name="Clifton S."/>
            <person name="Fulton L."/>
            <person name="Fulton B."/>
            <person name="Courtney L."/>
            <person name="Fronick C."/>
            <person name="Harrison M."/>
            <person name="Strong C."/>
            <person name="Farmer C."/>
            <person name="Delahaunty K."/>
            <person name="Markovic C."/>
            <person name="Hall O."/>
            <person name="Minx P."/>
            <person name="Tomlinson C."/>
            <person name="Mitreva M."/>
            <person name="Nelson J."/>
            <person name="Hou S."/>
            <person name="Wollam A."/>
            <person name="Pepin K.H."/>
            <person name="Johnson M."/>
            <person name="Bhonagiri V."/>
            <person name="Nash W.E."/>
            <person name="Warren W."/>
            <person name="Chinwalla A."/>
            <person name="Mardis E.R."/>
            <person name="Wilson R.K."/>
        </authorList>
    </citation>
    <scope>NUCLEOTIDE SEQUENCE [LARGE SCALE GENOMIC DNA]</scope>
    <source>
        <strain evidence="1">DSM 15176</strain>
    </source>
</reference>
<dbReference type="EMBL" id="ACBY02000021">
    <property type="protein sequence ID" value="EFB76388.1"/>
    <property type="molecule type" value="Genomic_DNA"/>
</dbReference>
<protein>
    <submittedName>
        <fullName evidence="1">Uncharacterized protein</fullName>
    </submittedName>
</protein>
<dbReference type="HOGENOM" id="CLU_3206095_0_0_9"/>
<dbReference type="Proteomes" id="UP000003438">
    <property type="component" value="Unassembled WGS sequence"/>
</dbReference>
<proteinExistence type="predicted"/>